<dbReference type="SMART" id="SM00387">
    <property type="entry name" value="HATPase_c"/>
    <property type="match status" value="1"/>
</dbReference>
<dbReference type="AlphaFoldDB" id="A0A1I2ETN6"/>
<evidence type="ECO:0000256" key="5">
    <source>
        <dbReference type="ARBA" id="ARBA00022777"/>
    </source>
</evidence>
<dbReference type="GO" id="GO:0000155">
    <property type="term" value="F:phosphorelay sensor kinase activity"/>
    <property type="evidence" value="ECO:0007669"/>
    <property type="project" value="InterPro"/>
</dbReference>
<dbReference type="EC" id="2.7.13.3" evidence="2"/>
<dbReference type="STRING" id="1177982.SAMN04489711_108117"/>
<dbReference type="InterPro" id="IPR001789">
    <property type="entry name" value="Sig_transdc_resp-reg_receiver"/>
</dbReference>
<keyword evidence="9" id="KW-1133">Transmembrane helix</keyword>
<comment type="catalytic activity">
    <reaction evidence="1">
        <text>ATP + protein L-histidine = ADP + protein N-phospho-L-histidine.</text>
        <dbReference type="EC" id="2.7.13.3"/>
    </reaction>
</comment>
<evidence type="ECO:0000313" key="12">
    <source>
        <dbReference type="EMBL" id="SFE96195.1"/>
    </source>
</evidence>
<dbReference type="Pfam" id="PF00512">
    <property type="entry name" value="HisKA"/>
    <property type="match status" value="1"/>
</dbReference>
<dbReference type="CDD" id="cd00156">
    <property type="entry name" value="REC"/>
    <property type="match status" value="1"/>
</dbReference>
<evidence type="ECO:0000259" key="10">
    <source>
        <dbReference type="PROSITE" id="PS50109"/>
    </source>
</evidence>
<dbReference type="InterPro" id="IPR050736">
    <property type="entry name" value="Sensor_HK_Regulatory"/>
</dbReference>
<evidence type="ECO:0000313" key="13">
    <source>
        <dbReference type="Proteomes" id="UP000199119"/>
    </source>
</evidence>
<feature type="modified residue" description="4-aspartylphosphate" evidence="7">
    <location>
        <position position="540"/>
    </location>
</feature>
<proteinExistence type="predicted"/>
<feature type="transmembrane region" description="Helical" evidence="9">
    <location>
        <begin position="71"/>
        <end position="89"/>
    </location>
</feature>
<feature type="domain" description="Response regulatory" evidence="11">
    <location>
        <begin position="490"/>
        <end position="605"/>
    </location>
</feature>
<dbReference type="SMART" id="SM00388">
    <property type="entry name" value="HisKA"/>
    <property type="match status" value="1"/>
</dbReference>
<keyword evidence="4" id="KW-0808">Transferase</keyword>
<evidence type="ECO:0000256" key="2">
    <source>
        <dbReference type="ARBA" id="ARBA00012438"/>
    </source>
</evidence>
<keyword evidence="8" id="KW-0175">Coiled coil</keyword>
<dbReference type="Proteomes" id="UP000199119">
    <property type="component" value="Unassembled WGS sequence"/>
</dbReference>
<dbReference type="PRINTS" id="PR00344">
    <property type="entry name" value="BCTRLSENSOR"/>
</dbReference>
<dbReference type="Pfam" id="PF00072">
    <property type="entry name" value="Response_reg"/>
    <property type="match status" value="1"/>
</dbReference>
<protein>
    <recommendedName>
        <fullName evidence="2">histidine kinase</fullName>
        <ecNumber evidence="2">2.7.13.3</ecNumber>
    </recommendedName>
</protein>
<dbReference type="EMBL" id="FONX01000008">
    <property type="protein sequence ID" value="SFE96195.1"/>
    <property type="molecule type" value="Genomic_DNA"/>
</dbReference>
<dbReference type="SMART" id="SM00448">
    <property type="entry name" value="REC"/>
    <property type="match status" value="1"/>
</dbReference>
<dbReference type="InterPro" id="IPR011006">
    <property type="entry name" value="CheY-like_superfamily"/>
</dbReference>
<keyword evidence="13" id="KW-1185">Reference proteome</keyword>
<dbReference type="PANTHER" id="PTHR43711:SF31">
    <property type="entry name" value="HISTIDINE KINASE"/>
    <property type="match status" value="1"/>
</dbReference>
<gene>
    <name evidence="12" type="ORF">SAMN04489711_108117</name>
</gene>
<evidence type="ECO:0000256" key="7">
    <source>
        <dbReference type="PROSITE-ProRule" id="PRU00169"/>
    </source>
</evidence>
<dbReference type="Gene3D" id="3.40.50.2300">
    <property type="match status" value="1"/>
</dbReference>
<keyword evidence="3 7" id="KW-0597">Phosphoprotein</keyword>
<dbReference type="InterPro" id="IPR036097">
    <property type="entry name" value="HisK_dim/P_sf"/>
</dbReference>
<evidence type="ECO:0000256" key="8">
    <source>
        <dbReference type="SAM" id="Coils"/>
    </source>
</evidence>
<evidence type="ECO:0000259" key="11">
    <source>
        <dbReference type="PROSITE" id="PS50110"/>
    </source>
</evidence>
<dbReference type="InterPro" id="IPR005467">
    <property type="entry name" value="His_kinase_dom"/>
</dbReference>
<feature type="transmembrane region" description="Helical" evidence="9">
    <location>
        <begin position="141"/>
        <end position="159"/>
    </location>
</feature>
<dbReference type="InterPro" id="IPR036890">
    <property type="entry name" value="HATPase_C_sf"/>
</dbReference>
<keyword evidence="5 12" id="KW-0418">Kinase</keyword>
<dbReference type="InterPro" id="IPR003594">
    <property type="entry name" value="HATPase_dom"/>
</dbReference>
<dbReference type="Gene3D" id="1.10.287.130">
    <property type="match status" value="1"/>
</dbReference>
<accession>A0A1I2ETN6</accession>
<organism evidence="12 13">
    <name type="scientific">Paracidovorax wautersii</name>
    <dbReference type="NCBI Taxonomy" id="1177982"/>
    <lineage>
        <taxon>Bacteria</taxon>
        <taxon>Pseudomonadati</taxon>
        <taxon>Pseudomonadota</taxon>
        <taxon>Betaproteobacteria</taxon>
        <taxon>Burkholderiales</taxon>
        <taxon>Comamonadaceae</taxon>
        <taxon>Paracidovorax</taxon>
    </lineage>
</organism>
<feature type="coiled-coil region" evidence="8">
    <location>
        <begin position="210"/>
        <end position="243"/>
    </location>
</feature>
<keyword evidence="9" id="KW-0472">Membrane</keyword>
<evidence type="ECO:0000256" key="6">
    <source>
        <dbReference type="ARBA" id="ARBA00023012"/>
    </source>
</evidence>
<evidence type="ECO:0000256" key="3">
    <source>
        <dbReference type="ARBA" id="ARBA00022553"/>
    </source>
</evidence>
<dbReference type="SUPFAM" id="SSF47384">
    <property type="entry name" value="Homodimeric domain of signal transducing histidine kinase"/>
    <property type="match status" value="1"/>
</dbReference>
<evidence type="ECO:0000256" key="9">
    <source>
        <dbReference type="SAM" id="Phobius"/>
    </source>
</evidence>
<keyword evidence="6" id="KW-0902">Two-component regulatory system</keyword>
<sequence>MPRSPSIPQEDDAAPASWSASLLPGEGEPQLELAMKRRLLLSLSERGSTEAAALVIPGVLCWMYGFAPGHVGLWACWAGFVMAACGLNWQRRRMQRGAPLIQAQAVQRWERHYARTAIIVGLFWIAPLGFGLYGGTVEFRLVVYICLCAILASTATFVAPLPQVFWRFYAVVFVPMAVAVPWAFPLRWKYLLPLTLLYGAVIARHAWGGRRLIEQQVEQERQRLRLAERYRLAKEEAENALLERDRFISTTSHDLRQPLHAMGLLVQAAVQRNADAQLSPLLRDVQECVRSLSFMFNALLDLSRLESGEFTARHEDLALAAVFEDAARIFGPDADHRGLRLRLFLPRSQDPWVRADPALLRQMVFNLLQNALRYTPSGGVLLGARLRGSRWRIEVWDTGAGIAQQDRERIYAPYARGKNGVQATAEGHGLGLAVVARGAQLTGADYGFESTPQRGSCFWLELPAVRPGIRPAAAPAHLPVVPPDASLTGRCLLVDDDPQVTSALTGLLQSWGVQVRAAAGGAQALAWLDEGYAPDAVVCDYRLAGGESGLAVLQAVLQRCGHSRGALLTGEHAAAGVDRAEEDGYLVLRKPLEPELLYGLLAHWLAVAEPPGEGKSDTP</sequence>
<evidence type="ECO:0000256" key="1">
    <source>
        <dbReference type="ARBA" id="ARBA00000085"/>
    </source>
</evidence>
<dbReference type="RefSeq" id="WP_092939938.1">
    <property type="nucleotide sequence ID" value="NZ_FONX01000008.1"/>
</dbReference>
<feature type="domain" description="Histidine kinase" evidence="10">
    <location>
        <begin position="250"/>
        <end position="466"/>
    </location>
</feature>
<reference evidence="13" key="1">
    <citation type="submission" date="2016-10" db="EMBL/GenBank/DDBJ databases">
        <authorList>
            <person name="Varghese N."/>
            <person name="Submissions S."/>
        </authorList>
    </citation>
    <scope>NUCLEOTIDE SEQUENCE [LARGE SCALE GENOMIC DNA]</scope>
    <source>
        <strain evidence="13">DSM 27981</strain>
    </source>
</reference>
<dbReference type="PANTHER" id="PTHR43711">
    <property type="entry name" value="TWO-COMPONENT HISTIDINE KINASE"/>
    <property type="match status" value="1"/>
</dbReference>
<feature type="transmembrane region" description="Helical" evidence="9">
    <location>
        <begin position="117"/>
        <end position="135"/>
    </location>
</feature>
<dbReference type="InterPro" id="IPR004358">
    <property type="entry name" value="Sig_transdc_His_kin-like_C"/>
</dbReference>
<name>A0A1I2ETN6_9BURK</name>
<feature type="transmembrane region" description="Helical" evidence="9">
    <location>
        <begin position="166"/>
        <end position="184"/>
    </location>
</feature>
<dbReference type="Gene3D" id="3.30.565.10">
    <property type="entry name" value="Histidine kinase-like ATPase, C-terminal domain"/>
    <property type="match status" value="1"/>
</dbReference>
<dbReference type="Pfam" id="PF02518">
    <property type="entry name" value="HATPase_c"/>
    <property type="match status" value="1"/>
</dbReference>
<dbReference type="PROSITE" id="PS50110">
    <property type="entry name" value="RESPONSE_REGULATORY"/>
    <property type="match status" value="1"/>
</dbReference>
<dbReference type="OrthoDB" id="6114847at2"/>
<dbReference type="SUPFAM" id="SSF55874">
    <property type="entry name" value="ATPase domain of HSP90 chaperone/DNA topoisomerase II/histidine kinase"/>
    <property type="match status" value="1"/>
</dbReference>
<dbReference type="PROSITE" id="PS50109">
    <property type="entry name" value="HIS_KIN"/>
    <property type="match status" value="1"/>
</dbReference>
<dbReference type="InterPro" id="IPR003661">
    <property type="entry name" value="HisK_dim/P_dom"/>
</dbReference>
<keyword evidence="9" id="KW-0812">Transmembrane</keyword>
<evidence type="ECO:0000256" key="4">
    <source>
        <dbReference type="ARBA" id="ARBA00022679"/>
    </source>
</evidence>
<dbReference type="SUPFAM" id="SSF52172">
    <property type="entry name" value="CheY-like"/>
    <property type="match status" value="1"/>
</dbReference>
<dbReference type="CDD" id="cd00082">
    <property type="entry name" value="HisKA"/>
    <property type="match status" value="1"/>
</dbReference>